<dbReference type="eggNOG" id="COG4791">
    <property type="taxonomic scope" value="Bacteria"/>
</dbReference>
<comment type="subcellular location">
    <subcellularLocation>
        <location evidence="1 7">Cell membrane</location>
        <topology evidence="1 7">Multi-pass membrane protein</topology>
    </subcellularLocation>
</comment>
<organism evidence="8 9">
    <name type="scientific">Bilophila wadsworthia (strain 3_1_6)</name>
    <dbReference type="NCBI Taxonomy" id="563192"/>
    <lineage>
        <taxon>Bacteria</taxon>
        <taxon>Pseudomonadati</taxon>
        <taxon>Thermodesulfobacteriota</taxon>
        <taxon>Desulfovibrionia</taxon>
        <taxon>Desulfovibrionales</taxon>
        <taxon>Desulfovibrionaceae</taxon>
        <taxon>Bilophila</taxon>
    </lineage>
</organism>
<feature type="transmembrane region" description="Helical" evidence="7">
    <location>
        <begin position="192"/>
        <end position="215"/>
    </location>
</feature>
<dbReference type="GeneID" id="78084640"/>
<keyword evidence="5 7" id="KW-1133">Transmembrane helix</keyword>
<evidence type="ECO:0000256" key="1">
    <source>
        <dbReference type="ARBA" id="ARBA00004651"/>
    </source>
</evidence>
<feature type="transmembrane region" description="Helical" evidence="7">
    <location>
        <begin position="227"/>
        <end position="249"/>
    </location>
</feature>
<dbReference type="OrthoDB" id="9797790at2"/>
<comment type="caution">
    <text evidence="8">The sequence shown here is derived from an EMBL/GenBank/DDBJ whole genome shotgun (WGS) entry which is preliminary data.</text>
</comment>
<dbReference type="PANTHER" id="PTHR30065">
    <property type="entry name" value="FLAGELLAR BIOSYNTHETIC PROTEIN FLIR"/>
    <property type="match status" value="1"/>
</dbReference>
<evidence type="ECO:0000256" key="7">
    <source>
        <dbReference type="RuleBase" id="RU362072"/>
    </source>
</evidence>
<name>E5Y9V3_BILW3</name>
<gene>
    <name evidence="8" type="ORF">HMPREF0179_02971</name>
</gene>
<sequence length="273" mass="29990">MDYQALFNELHLFEQLLALLVGMPRLFMLVQVAPFMGGNILTGQLRTTVVFACYLILHPAIVASLPETQGLSPSTFALYGAILVKETLIGMLLGYLSGMLFWTIQCAGFFIDNQRGASMAEGADPLSGEQTSPLGSFFFQSAVYLFFSTGAFLALLGVVYASYEIWPVTQLIPLSVFKDINLPLFFAGRVSWLLLMMLLLSGPIVVACLLTDVSLGLINRFASQLNVYVLAMPIKSGVAAFLMLFYFMMLLSNATGLFDGVKADFEQLRRLLP</sequence>
<dbReference type="PRINTS" id="PR00953">
    <property type="entry name" value="TYPE3IMRPROT"/>
</dbReference>
<proteinExistence type="inferred from homology"/>
<evidence type="ECO:0000256" key="3">
    <source>
        <dbReference type="ARBA" id="ARBA00022475"/>
    </source>
</evidence>
<feature type="transmembrane region" description="Helical" evidence="7">
    <location>
        <begin position="88"/>
        <end position="111"/>
    </location>
</feature>
<comment type="similarity">
    <text evidence="2 7">Belongs to the FliR/MopE/SpaR family.</text>
</comment>
<dbReference type="PANTHER" id="PTHR30065:SF1">
    <property type="entry name" value="SURFACE PRESENTATION OF ANTIGENS PROTEIN SPAR"/>
    <property type="match status" value="1"/>
</dbReference>
<evidence type="ECO:0000313" key="8">
    <source>
        <dbReference type="EMBL" id="EFV43230.1"/>
    </source>
</evidence>
<dbReference type="InterPro" id="IPR006304">
    <property type="entry name" value="T3SS_SpaR/YscT"/>
</dbReference>
<evidence type="ECO:0000313" key="9">
    <source>
        <dbReference type="Proteomes" id="UP000006034"/>
    </source>
</evidence>
<dbReference type="Proteomes" id="UP000006034">
    <property type="component" value="Unassembled WGS sequence"/>
</dbReference>
<reference evidence="8 9" key="1">
    <citation type="submission" date="2010-10" db="EMBL/GenBank/DDBJ databases">
        <authorList>
            <consortium name="The Broad Institute Genome Sequencing Platform"/>
            <person name="Ward D."/>
            <person name="Earl A."/>
            <person name="Feldgarden M."/>
            <person name="Young S.K."/>
            <person name="Gargeya S."/>
            <person name="Zeng Q."/>
            <person name="Alvarado L."/>
            <person name="Berlin A."/>
            <person name="Bochicchio J."/>
            <person name="Chapman S.B."/>
            <person name="Chen Z."/>
            <person name="Freedman E."/>
            <person name="Gellesch M."/>
            <person name="Goldberg J."/>
            <person name="Griggs A."/>
            <person name="Gujja S."/>
            <person name="Heilman E."/>
            <person name="Heiman D."/>
            <person name="Howarth C."/>
            <person name="Mehta T."/>
            <person name="Neiman D."/>
            <person name="Pearson M."/>
            <person name="Roberts A."/>
            <person name="Saif S."/>
            <person name="Shea T."/>
            <person name="Shenoy N."/>
            <person name="Sisk P."/>
            <person name="Stolte C."/>
            <person name="Sykes S."/>
            <person name="White J."/>
            <person name="Yandava C."/>
            <person name="Allen-Vercoe E."/>
            <person name="Sibley C."/>
            <person name="Ambrose C.E."/>
            <person name="Strauss J."/>
            <person name="Daigneault M."/>
            <person name="Haas B."/>
            <person name="Nusbaum C."/>
            <person name="Birren B."/>
        </authorList>
    </citation>
    <scope>NUCLEOTIDE SEQUENCE [LARGE SCALE GENOMIC DNA]</scope>
    <source>
        <strain evidence="8 9">3_1_6</strain>
    </source>
</reference>
<dbReference type="STRING" id="563192.HMPREF0179_02971"/>
<dbReference type="HOGENOM" id="CLU_063626_0_2_7"/>
<feature type="transmembrane region" description="Helical" evidence="7">
    <location>
        <begin position="142"/>
        <end position="163"/>
    </location>
</feature>
<keyword evidence="4 7" id="KW-0812">Transmembrane</keyword>
<evidence type="ECO:0000256" key="2">
    <source>
        <dbReference type="ARBA" id="ARBA00009772"/>
    </source>
</evidence>
<keyword evidence="3 7" id="KW-1003">Cell membrane</keyword>
<reference evidence="8 9" key="2">
    <citation type="submission" date="2013-04" db="EMBL/GenBank/DDBJ databases">
        <title>The Genome Sequence of Bilophila wadsworthia 3_1_6.</title>
        <authorList>
            <consortium name="The Broad Institute Genomics Platform"/>
            <person name="Earl A."/>
            <person name="Ward D."/>
            <person name="Feldgarden M."/>
            <person name="Gevers D."/>
            <person name="Sibley C."/>
            <person name="Strauss J."/>
            <person name="Allen-Vercoe E."/>
            <person name="Walker B."/>
            <person name="Young S."/>
            <person name="Zeng Q."/>
            <person name="Gargeya S."/>
            <person name="Fitzgerald M."/>
            <person name="Haas B."/>
            <person name="Abouelleil A."/>
            <person name="Allen A.W."/>
            <person name="Alvarado L."/>
            <person name="Arachchi H.M."/>
            <person name="Berlin A.M."/>
            <person name="Chapman S.B."/>
            <person name="Gainer-Dewar J."/>
            <person name="Goldberg J."/>
            <person name="Griggs A."/>
            <person name="Gujja S."/>
            <person name="Hansen M."/>
            <person name="Howarth C."/>
            <person name="Imamovic A."/>
            <person name="Ireland A."/>
            <person name="Larimer J."/>
            <person name="McCowan C."/>
            <person name="Murphy C."/>
            <person name="Pearson M."/>
            <person name="Poon T.W."/>
            <person name="Priest M."/>
            <person name="Roberts A."/>
            <person name="Saif S."/>
            <person name="Shea T."/>
            <person name="Sisk P."/>
            <person name="Sykes S."/>
            <person name="Wortman J."/>
            <person name="Nusbaum C."/>
            <person name="Birren B."/>
        </authorList>
    </citation>
    <scope>NUCLEOTIDE SEQUENCE [LARGE SCALE GENOMIC DNA]</scope>
    <source>
        <strain evidence="8 9">3_1_6</strain>
    </source>
</reference>
<feature type="transmembrane region" description="Helical" evidence="7">
    <location>
        <begin position="16"/>
        <end position="37"/>
    </location>
</feature>
<feature type="transmembrane region" description="Helical" evidence="7">
    <location>
        <begin position="49"/>
        <end position="68"/>
    </location>
</feature>
<dbReference type="GO" id="GO:0005886">
    <property type="term" value="C:plasma membrane"/>
    <property type="evidence" value="ECO:0007669"/>
    <property type="project" value="UniProtKB-SubCell"/>
</dbReference>
<dbReference type="AlphaFoldDB" id="E5Y9V3"/>
<dbReference type="EMBL" id="ADCP02000001">
    <property type="protein sequence ID" value="EFV43230.1"/>
    <property type="molecule type" value="Genomic_DNA"/>
</dbReference>
<evidence type="ECO:0000256" key="4">
    <source>
        <dbReference type="ARBA" id="ARBA00022692"/>
    </source>
</evidence>
<dbReference type="InterPro" id="IPR002010">
    <property type="entry name" value="T3SS_IM_R"/>
</dbReference>
<accession>E5Y9V3</accession>
<evidence type="ECO:0000256" key="5">
    <source>
        <dbReference type="ARBA" id="ARBA00022989"/>
    </source>
</evidence>
<keyword evidence="6 7" id="KW-0472">Membrane</keyword>
<dbReference type="Pfam" id="PF01311">
    <property type="entry name" value="Bac_export_1"/>
    <property type="match status" value="1"/>
</dbReference>
<keyword evidence="9" id="KW-1185">Reference proteome</keyword>
<evidence type="ECO:0000256" key="6">
    <source>
        <dbReference type="ARBA" id="ARBA00023136"/>
    </source>
</evidence>
<dbReference type="RefSeq" id="WP_005029243.1">
    <property type="nucleotide sequence ID" value="NZ_KE150238.1"/>
</dbReference>
<dbReference type="GO" id="GO:0006605">
    <property type="term" value="P:protein targeting"/>
    <property type="evidence" value="ECO:0007669"/>
    <property type="project" value="UniProtKB-UniRule"/>
</dbReference>
<protein>
    <submittedName>
        <fullName evidence="8">Type III secretion apparatus protein SpaR/YscT/HrcT</fullName>
    </submittedName>
</protein>
<dbReference type="NCBIfam" id="TIGR01401">
    <property type="entry name" value="fliR_like_III"/>
    <property type="match status" value="1"/>
</dbReference>